<name>A0A918VH25_9GAMM</name>
<dbReference type="AlphaFoldDB" id="A0A918VH25"/>
<evidence type="ECO:0000259" key="6">
    <source>
        <dbReference type="Pfam" id="PF12698"/>
    </source>
</evidence>
<gene>
    <name evidence="7" type="ORF">GCM10008090_01800</name>
</gene>
<feature type="transmembrane region" description="Helical" evidence="5">
    <location>
        <begin position="287"/>
        <end position="306"/>
    </location>
</feature>
<comment type="subcellular location">
    <subcellularLocation>
        <location evidence="1">Membrane</location>
        <topology evidence="1">Multi-pass membrane protein</topology>
    </subcellularLocation>
</comment>
<keyword evidence="2 5" id="KW-0812">Transmembrane</keyword>
<evidence type="ECO:0000256" key="2">
    <source>
        <dbReference type="ARBA" id="ARBA00022692"/>
    </source>
</evidence>
<keyword evidence="3 5" id="KW-1133">Transmembrane helix</keyword>
<evidence type="ECO:0000313" key="8">
    <source>
        <dbReference type="Proteomes" id="UP000614811"/>
    </source>
</evidence>
<reference evidence="7" key="1">
    <citation type="journal article" date="2014" name="Int. J. Syst. Evol. Microbiol.">
        <title>Complete genome sequence of Corynebacterium casei LMG S-19264T (=DSM 44701T), isolated from a smear-ripened cheese.</title>
        <authorList>
            <consortium name="US DOE Joint Genome Institute (JGI-PGF)"/>
            <person name="Walter F."/>
            <person name="Albersmeier A."/>
            <person name="Kalinowski J."/>
            <person name="Ruckert C."/>
        </authorList>
    </citation>
    <scope>NUCLEOTIDE SEQUENCE</scope>
    <source>
        <strain evidence="7">KCTC 12711</strain>
    </source>
</reference>
<evidence type="ECO:0000256" key="1">
    <source>
        <dbReference type="ARBA" id="ARBA00004141"/>
    </source>
</evidence>
<dbReference type="Pfam" id="PF12698">
    <property type="entry name" value="ABC2_membrane_3"/>
    <property type="match status" value="1"/>
</dbReference>
<feature type="transmembrane region" description="Helical" evidence="5">
    <location>
        <begin position="245"/>
        <end position="267"/>
    </location>
</feature>
<dbReference type="GO" id="GO:0016020">
    <property type="term" value="C:membrane"/>
    <property type="evidence" value="ECO:0007669"/>
    <property type="project" value="UniProtKB-SubCell"/>
</dbReference>
<evidence type="ECO:0000256" key="4">
    <source>
        <dbReference type="ARBA" id="ARBA00023136"/>
    </source>
</evidence>
<protein>
    <submittedName>
        <fullName evidence="7">Na+ ABC transporter permease</fullName>
    </submittedName>
</protein>
<proteinExistence type="predicted"/>
<keyword evidence="8" id="KW-1185">Reference proteome</keyword>
<feature type="transmembrane region" description="Helical" evidence="5">
    <location>
        <begin position="197"/>
        <end position="215"/>
    </location>
</feature>
<feature type="transmembrane region" description="Helical" evidence="5">
    <location>
        <begin position="369"/>
        <end position="389"/>
    </location>
</feature>
<dbReference type="RefSeq" id="WP_189398125.1">
    <property type="nucleotide sequence ID" value="NZ_BMXA01000001.1"/>
</dbReference>
<dbReference type="GO" id="GO:0140359">
    <property type="term" value="F:ABC-type transporter activity"/>
    <property type="evidence" value="ECO:0007669"/>
    <property type="project" value="InterPro"/>
</dbReference>
<feature type="transmembrane region" description="Helical" evidence="5">
    <location>
        <begin position="318"/>
        <end position="336"/>
    </location>
</feature>
<dbReference type="Proteomes" id="UP000614811">
    <property type="component" value="Unassembled WGS sequence"/>
</dbReference>
<organism evidence="7 8">
    <name type="scientific">Arenicella chitinivorans</name>
    <dbReference type="NCBI Taxonomy" id="1329800"/>
    <lineage>
        <taxon>Bacteria</taxon>
        <taxon>Pseudomonadati</taxon>
        <taxon>Pseudomonadota</taxon>
        <taxon>Gammaproteobacteria</taxon>
        <taxon>Arenicellales</taxon>
        <taxon>Arenicellaceae</taxon>
        <taxon>Arenicella</taxon>
    </lineage>
</organism>
<comment type="caution">
    <text evidence="7">The sequence shown here is derived from an EMBL/GenBank/DDBJ whole genome shotgun (WGS) entry which is preliminary data.</text>
</comment>
<reference evidence="7" key="2">
    <citation type="submission" date="2020-09" db="EMBL/GenBank/DDBJ databases">
        <authorList>
            <person name="Sun Q."/>
            <person name="Kim S."/>
        </authorList>
    </citation>
    <scope>NUCLEOTIDE SEQUENCE</scope>
    <source>
        <strain evidence="7">KCTC 12711</strain>
    </source>
</reference>
<evidence type="ECO:0000256" key="3">
    <source>
        <dbReference type="ARBA" id="ARBA00022989"/>
    </source>
</evidence>
<dbReference type="EMBL" id="BMXA01000001">
    <property type="protein sequence ID" value="GGZ97161.1"/>
    <property type="molecule type" value="Genomic_DNA"/>
</dbReference>
<feature type="domain" description="ABC-2 type transporter transmembrane" evidence="6">
    <location>
        <begin position="36"/>
        <end position="385"/>
    </location>
</feature>
<dbReference type="PANTHER" id="PTHR43471:SF3">
    <property type="entry name" value="ABC TRANSPORTER PERMEASE PROTEIN NATB"/>
    <property type="match status" value="1"/>
</dbReference>
<accession>A0A918VH25</accession>
<evidence type="ECO:0000313" key="7">
    <source>
        <dbReference type="EMBL" id="GGZ97161.1"/>
    </source>
</evidence>
<evidence type="ECO:0000256" key="5">
    <source>
        <dbReference type="SAM" id="Phobius"/>
    </source>
</evidence>
<feature type="transmembrane region" description="Helical" evidence="5">
    <location>
        <begin position="30"/>
        <end position="51"/>
    </location>
</feature>
<dbReference type="PANTHER" id="PTHR43471">
    <property type="entry name" value="ABC TRANSPORTER PERMEASE"/>
    <property type="match status" value="1"/>
</dbReference>
<dbReference type="InterPro" id="IPR013525">
    <property type="entry name" value="ABC2_TM"/>
</dbReference>
<keyword evidence="4 5" id="KW-0472">Membrane</keyword>
<sequence>MQANKISNLRGFWTILRKEIIDNLRDRRTLTTMAVSIIVGPMLMFGFLWFAENTVKKETDLVNAKPIALPVVGADKAPNLIAWLEQNNFEIVEPPADPEQAVKSGDERMVLEISDQYAEAFTQGTSAPVRLIHDSSVSGLEKIGYRTLQKTLLAYNSQIGAMRLMARGVSPEVVKPLQLNSSDVANPQARNAQILSMMPYLIVLFIMVGGMYLAIDTTAGEREKGSLEPLLTQPVARHTILLAKLGATMVFSALTLLLVLIGIGLAMEYAPIDMITLSIDAAKIVKTFIACLPFVFLGCAMMVLMASFTKSYKEAQSYLGMLMIVPSLPLMLLMMMSPQPSVNNMWIPSLSQGLIIIQTFKGEAIDTSLIALSMAGSTLIAMALTFIAIKLYQRERILG</sequence>